<keyword evidence="6" id="KW-1185">Reference proteome</keyword>
<reference evidence="5 6" key="1">
    <citation type="submission" date="2016-11" db="EMBL/GenBank/DDBJ databases">
        <title>Study of marine rhodopsin-containing bacteria.</title>
        <authorList>
            <person name="Yoshizawa S."/>
            <person name="Kumagai Y."/>
            <person name="Kogure K."/>
        </authorList>
    </citation>
    <scope>NUCLEOTIDE SEQUENCE [LARGE SCALE GENOMIC DNA]</scope>
    <source>
        <strain evidence="5 6">SG-29</strain>
    </source>
</reference>
<dbReference type="EMBL" id="MQWB01000001">
    <property type="protein sequence ID" value="OZC03131.1"/>
    <property type="molecule type" value="Genomic_DNA"/>
</dbReference>
<dbReference type="InParanoid" id="A0A259TZI4"/>
<dbReference type="Gene3D" id="3.10.310.50">
    <property type="match status" value="1"/>
</dbReference>
<evidence type="ECO:0000256" key="2">
    <source>
        <dbReference type="SAM" id="Phobius"/>
    </source>
</evidence>
<evidence type="ECO:0000259" key="4">
    <source>
        <dbReference type="Pfam" id="PF04536"/>
    </source>
</evidence>
<evidence type="ECO:0000313" key="5">
    <source>
        <dbReference type="EMBL" id="OZC03131.1"/>
    </source>
</evidence>
<dbReference type="InterPro" id="IPR007621">
    <property type="entry name" value="TPM_dom"/>
</dbReference>
<evidence type="ECO:0000256" key="1">
    <source>
        <dbReference type="SAM" id="MobiDB-lite"/>
    </source>
</evidence>
<feature type="chain" id="PRO_5013056804" description="TPM domain-containing protein" evidence="3">
    <location>
        <begin position="22"/>
        <end position="323"/>
    </location>
</feature>
<name>A0A259TZI4_9BACT</name>
<dbReference type="RefSeq" id="WP_094548162.1">
    <property type="nucleotide sequence ID" value="NZ_MQWB01000001.1"/>
</dbReference>
<feature type="transmembrane region" description="Helical" evidence="2">
    <location>
        <begin position="206"/>
        <end position="224"/>
    </location>
</feature>
<accession>A0A259TZI4</accession>
<keyword evidence="3" id="KW-0732">Signal</keyword>
<feature type="transmembrane region" description="Helical" evidence="2">
    <location>
        <begin position="230"/>
        <end position="250"/>
    </location>
</feature>
<proteinExistence type="predicted"/>
<dbReference type="AlphaFoldDB" id="A0A259TZI4"/>
<feature type="transmembrane region" description="Helical" evidence="2">
    <location>
        <begin position="176"/>
        <end position="194"/>
    </location>
</feature>
<keyword evidence="2" id="KW-0472">Membrane</keyword>
<keyword evidence="2" id="KW-0812">Transmembrane</keyword>
<comment type="caution">
    <text evidence="5">The sequence shown here is derived from an EMBL/GenBank/DDBJ whole genome shotgun (WGS) entry which is preliminary data.</text>
</comment>
<feature type="signal peptide" evidence="3">
    <location>
        <begin position="1"/>
        <end position="21"/>
    </location>
</feature>
<feature type="compositionally biased region" description="Gly residues" evidence="1">
    <location>
        <begin position="303"/>
        <end position="323"/>
    </location>
</feature>
<keyword evidence="2" id="KW-1133">Transmembrane helix</keyword>
<dbReference type="PANTHER" id="PTHR30373:SF2">
    <property type="entry name" value="UPF0603 PROTEIN YGCG"/>
    <property type="match status" value="1"/>
</dbReference>
<evidence type="ECO:0000313" key="6">
    <source>
        <dbReference type="Proteomes" id="UP000216446"/>
    </source>
</evidence>
<dbReference type="FunCoup" id="A0A259TZI4">
    <property type="interactions" value="20"/>
</dbReference>
<organism evidence="5 6">
    <name type="scientific">Rubricoccus marinus</name>
    <dbReference type="NCBI Taxonomy" id="716817"/>
    <lineage>
        <taxon>Bacteria</taxon>
        <taxon>Pseudomonadati</taxon>
        <taxon>Rhodothermota</taxon>
        <taxon>Rhodothermia</taxon>
        <taxon>Rhodothermales</taxon>
        <taxon>Rubricoccaceae</taxon>
        <taxon>Rubricoccus</taxon>
    </lineage>
</organism>
<dbReference type="Proteomes" id="UP000216446">
    <property type="component" value="Unassembled WGS sequence"/>
</dbReference>
<dbReference type="Pfam" id="PF04536">
    <property type="entry name" value="TPM_phosphatase"/>
    <property type="match status" value="1"/>
</dbReference>
<evidence type="ECO:0000256" key="3">
    <source>
        <dbReference type="SAM" id="SignalP"/>
    </source>
</evidence>
<gene>
    <name evidence="5" type="ORF">BSZ36_09190</name>
</gene>
<feature type="region of interest" description="Disordered" evidence="1">
    <location>
        <begin position="293"/>
        <end position="323"/>
    </location>
</feature>
<protein>
    <recommendedName>
        <fullName evidence="4">TPM domain-containing protein</fullName>
    </recommendedName>
</protein>
<dbReference type="PANTHER" id="PTHR30373">
    <property type="entry name" value="UPF0603 PROTEIN YGCG"/>
    <property type="match status" value="1"/>
</dbReference>
<dbReference type="OrthoDB" id="9810918at2"/>
<sequence>MRTLALVLVLASGLLASGAHSQPGVPPLTGRVVDLGEVLSPATEQALDARLRALEDSTTEQVAVLTVPSLNGENLEQWATEVFRTWGLGQADQDNGVLLLIARDDRKIRIEVGYGLEALLTDARAGQIIRDEMTPRFRAGDFDGGTLGAVEAIIGSLDGTYVPPEASGGSSGQTPIVVWAVLVLCMLAAPVLLSFRKLLDPPPTRYATGVMTAIYLAVFGGSIGEGILGANSWSAGALSALGFLAVYLGLDRALSGSPAWQEKRAHRAKKIAAFRTARKRGQTSVVVDGRSYSVPTVSSSSSSGGGFSGGGGSSGGGGASGGW</sequence>
<feature type="domain" description="TPM" evidence="4">
    <location>
        <begin position="32"/>
        <end position="154"/>
    </location>
</feature>